<accession>A0AAV5RMF5</accession>
<organism evidence="2 3">
    <name type="scientific">Starmerella bacillaris</name>
    <name type="common">Yeast</name>
    <name type="synonym">Candida zemplinina</name>
    <dbReference type="NCBI Taxonomy" id="1247836"/>
    <lineage>
        <taxon>Eukaryota</taxon>
        <taxon>Fungi</taxon>
        <taxon>Dikarya</taxon>
        <taxon>Ascomycota</taxon>
        <taxon>Saccharomycotina</taxon>
        <taxon>Dipodascomycetes</taxon>
        <taxon>Dipodascales</taxon>
        <taxon>Trichomonascaceae</taxon>
        <taxon>Starmerella</taxon>
    </lineage>
</organism>
<comment type="subcellular location">
    <subcellularLocation>
        <location evidence="1">Nucleus</location>
    </subcellularLocation>
</comment>
<evidence type="ECO:0000256" key="1">
    <source>
        <dbReference type="RuleBase" id="RU364150"/>
    </source>
</evidence>
<keyword evidence="1" id="KW-0010">Activator</keyword>
<proteinExistence type="inferred from homology"/>
<protein>
    <recommendedName>
        <fullName evidence="1">Mediator of RNA polymerase II transcription subunit 18</fullName>
    </recommendedName>
    <alternativeName>
        <fullName evidence="1">Mediator complex subunit 18</fullName>
    </alternativeName>
</protein>
<keyword evidence="1" id="KW-0539">Nucleus</keyword>
<comment type="similarity">
    <text evidence="1">Belongs to the Mediator complex subunit 18 family.</text>
</comment>
<dbReference type="GO" id="GO:0003712">
    <property type="term" value="F:transcription coregulator activity"/>
    <property type="evidence" value="ECO:0007669"/>
    <property type="project" value="InterPro"/>
</dbReference>
<comment type="subunit">
    <text evidence="1">Component of the Mediator complex.</text>
</comment>
<reference evidence="2 3" key="1">
    <citation type="journal article" date="2023" name="Elife">
        <title>Identification of key yeast species and microbe-microbe interactions impacting larval growth of Drosophila in the wild.</title>
        <authorList>
            <person name="Mure A."/>
            <person name="Sugiura Y."/>
            <person name="Maeda R."/>
            <person name="Honda K."/>
            <person name="Sakurai N."/>
            <person name="Takahashi Y."/>
            <person name="Watada M."/>
            <person name="Katoh T."/>
            <person name="Gotoh A."/>
            <person name="Gotoh Y."/>
            <person name="Taniguchi I."/>
            <person name="Nakamura K."/>
            <person name="Hayashi T."/>
            <person name="Katayama T."/>
            <person name="Uemura T."/>
            <person name="Hattori Y."/>
        </authorList>
    </citation>
    <scope>NUCLEOTIDE SEQUENCE [LARGE SCALE GENOMIC DNA]</scope>
    <source>
        <strain evidence="2 3">SB-73</strain>
    </source>
</reference>
<dbReference type="GO" id="GO:0006357">
    <property type="term" value="P:regulation of transcription by RNA polymerase II"/>
    <property type="evidence" value="ECO:0007669"/>
    <property type="project" value="InterPro"/>
</dbReference>
<dbReference type="Gene3D" id="2.40.320.10">
    <property type="entry name" value="Hypothetical Protein Pfu-838710-001"/>
    <property type="match status" value="1"/>
</dbReference>
<gene>
    <name evidence="1" type="primary">MED18</name>
    <name evidence="2" type="ORF">DASB73_032590</name>
</gene>
<dbReference type="EMBL" id="BTGC01000008">
    <property type="protein sequence ID" value="GMM52296.1"/>
    <property type="molecule type" value="Genomic_DNA"/>
</dbReference>
<keyword evidence="1" id="KW-0804">Transcription</keyword>
<evidence type="ECO:0000313" key="2">
    <source>
        <dbReference type="EMBL" id="GMM52296.1"/>
    </source>
</evidence>
<dbReference type="AlphaFoldDB" id="A0AAV5RMF5"/>
<keyword evidence="1" id="KW-0805">Transcription regulation</keyword>
<dbReference type="InterPro" id="IPR019095">
    <property type="entry name" value="Mediator_Med18"/>
</dbReference>
<dbReference type="Proteomes" id="UP001362899">
    <property type="component" value="Unassembled WGS sequence"/>
</dbReference>
<dbReference type="Pfam" id="PF09637">
    <property type="entry name" value="Med18"/>
    <property type="match status" value="1"/>
</dbReference>
<comment type="function">
    <text evidence="1">Component of the Mediator complex, a coactivator involved in the regulated transcription of nearly all RNA polymerase II-dependent genes. Mediator functions as a bridge to convey information from gene-specific regulatory proteins to the basal RNA polymerase II transcription machinery. Mediator is recruited to promoters by direct interactions with regulatory proteins and serves as a scaffold for the assembly of a functional preinitiation complex with RNA polymerase II and the general transcription factors.</text>
</comment>
<name>A0AAV5RMF5_STABA</name>
<evidence type="ECO:0000313" key="3">
    <source>
        <dbReference type="Proteomes" id="UP001362899"/>
    </source>
</evidence>
<comment type="caution">
    <text evidence="2">The sequence shown here is derived from an EMBL/GenBank/DDBJ whole genome shotgun (WGS) entry which is preliminary data.</text>
</comment>
<keyword evidence="3" id="KW-1185">Reference proteome</keyword>
<sequence>MVQRLSLYADLNPQNYVKAVRSLEVFCGMEAHKFNERRSIYVPISEGDLFRLFLVRSEGKTYLESSEAPEAGKAIKVISQSYFRAEILDGNVDNFMTDLGYRFDSDFEVEGVEFVYNQLITFKVFKILTEASKDLASQYVVSMSVDVETVTDLKAVDLATQQLLNAQQELKSCISFRRPQNRAFNTRTPRGPPAKVQ</sequence>
<dbReference type="GO" id="GO:0016592">
    <property type="term" value="C:mediator complex"/>
    <property type="evidence" value="ECO:0007669"/>
    <property type="project" value="InterPro"/>
</dbReference>